<accession>A0A3E3K2V3</accession>
<evidence type="ECO:0000256" key="4">
    <source>
        <dbReference type="ARBA" id="ARBA00023163"/>
    </source>
</evidence>
<dbReference type="PANTHER" id="PTHR30204:SF69">
    <property type="entry name" value="MERR-FAMILY TRANSCRIPTIONAL REGULATOR"/>
    <property type="match status" value="1"/>
</dbReference>
<keyword evidence="3" id="KW-0238">DNA-binding</keyword>
<evidence type="ECO:0000256" key="3">
    <source>
        <dbReference type="ARBA" id="ARBA00023125"/>
    </source>
</evidence>
<evidence type="ECO:0000313" key="6">
    <source>
        <dbReference type="EMBL" id="RGE87865.1"/>
    </source>
</evidence>
<evidence type="ECO:0000256" key="2">
    <source>
        <dbReference type="ARBA" id="ARBA00023015"/>
    </source>
</evidence>
<keyword evidence="1" id="KW-0678">Repressor</keyword>
<reference evidence="6 7" key="1">
    <citation type="submission" date="2018-08" db="EMBL/GenBank/DDBJ databases">
        <title>A genome reference for cultivated species of the human gut microbiota.</title>
        <authorList>
            <person name="Zou Y."/>
            <person name="Xue W."/>
            <person name="Luo G."/>
        </authorList>
    </citation>
    <scope>NUCLEOTIDE SEQUENCE [LARGE SCALE GENOMIC DNA]</scope>
    <source>
        <strain evidence="6 7">AF37-2AT</strain>
    </source>
</reference>
<dbReference type="GO" id="GO:0003677">
    <property type="term" value="F:DNA binding"/>
    <property type="evidence" value="ECO:0007669"/>
    <property type="project" value="UniProtKB-KW"/>
</dbReference>
<keyword evidence="2" id="KW-0805">Transcription regulation</keyword>
<dbReference type="InterPro" id="IPR000551">
    <property type="entry name" value="MerR-type_HTH_dom"/>
</dbReference>
<sequence length="173" mass="20286">MGEVQYMVSEAAKRTGVDERLLLYWEKHLCLPCGRTENGHRYYTDEDIRLFSCIKELLEQGIRIGDLKDVIPDILHTKEALQNKSKEETPESLLASVLRTVLAENNPILEKQISETITKQVSQNMSFLLQAKERQEEERYRNLDHLIRQQQLYRKESVRTAPSRFFHRLLGEA</sequence>
<gene>
    <name evidence="6" type="ORF">DW016_07080</name>
</gene>
<dbReference type="InterPro" id="IPR009061">
    <property type="entry name" value="DNA-bd_dom_put_sf"/>
</dbReference>
<dbReference type="Proteomes" id="UP000261080">
    <property type="component" value="Unassembled WGS sequence"/>
</dbReference>
<comment type="caution">
    <text evidence="6">The sequence shown here is derived from an EMBL/GenBank/DDBJ whole genome shotgun (WGS) entry which is preliminary data.</text>
</comment>
<dbReference type="PROSITE" id="PS50937">
    <property type="entry name" value="HTH_MERR_2"/>
    <property type="match status" value="1"/>
</dbReference>
<dbReference type="SMART" id="SM00422">
    <property type="entry name" value="HTH_MERR"/>
    <property type="match status" value="1"/>
</dbReference>
<protein>
    <submittedName>
        <fullName evidence="6">MerR family transcriptional regulator</fullName>
    </submittedName>
</protein>
<evidence type="ECO:0000259" key="5">
    <source>
        <dbReference type="PROSITE" id="PS50937"/>
    </source>
</evidence>
<dbReference type="OrthoDB" id="9811174at2"/>
<evidence type="ECO:0000256" key="1">
    <source>
        <dbReference type="ARBA" id="ARBA00022491"/>
    </source>
</evidence>
<dbReference type="Gene3D" id="1.10.1660.10">
    <property type="match status" value="1"/>
</dbReference>
<dbReference type="AlphaFoldDB" id="A0A3E3K2V3"/>
<dbReference type="RefSeq" id="WP_024731691.1">
    <property type="nucleotide sequence ID" value="NZ_BAABYU010000001.1"/>
</dbReference>
<proteinExistence type="predicted"/>
<name>A0A3E3K2V3_9FIRM</name>
<organism evidence="6 7">
    <name type="scientific">Sellimonas intestinalis</name>
    <dbReference type="NCBI Taxonomy" id="1653434"/>
    <lineage>
        <taxon>Bacteria</taxon>
        <taxon>Bacillati</taxon>
        <taxon>Bacillota</taxon>
        <taxon>Clostridia</taxon>
        <taxon>Lachnospirales</taxon>
        <taxon>Lachnospiraceae</taxon>
        <taxon>Sellimonas</taxon>
    </lineage>
</organism>
<dbReference type="EMBL" id="QVLX01000003">
    <property type="protein sequence ID" value="RGE87865.1"/>
    <property type="molecule type" value="Genomic_DNA"/>
</dbReference>
<dbReference type="GO" id="GO:0003700">
    <property type="term" value="F:DNA-binding transcription factor activity"/>
    <property type="evidence" value="ECO:0007669"/>
    <property type="project" value="InterPro"/>
</dbReference>
<dbReference type="GeneID" id="97191688"/>
<keyword evidence="4" id="KW-0804">Transcription</keyword>
<dbReference type="Pfam" id="PF13411">
    <property type="entry name" value="MerR_1"/>
    <property type="match status" value="1"/>
</dbReference>
<keyword evidence="7" id="KW-1185">Reference proteome</keyword>
<feature type="domain" description="HTH merR-type" evidence="5">
    <location>
        <begin position="5"/>
        <end position="73"/>
    </location>
</feature>
<dbReference type="InterPro" id="IPR047057">
    <property type="entry name" value="MerR_fam"/>
</dbReference>
<evidence type="ECO:0000313" key="7">
    <source>
        <dbReference type="Proteomes" id="UP000261080"/>
    </source>
</evidence>
<dbReference type="PANTHER" id="PTHR30204">
    <property type="entry name" value="REDOX-CYCLING DRUG-SENSING TRANSCRIPTIONAL ACTIVATOR SOXR"/>
    <property type="match status" value="1"/>
</dbReference>
<dbReference type="SUPFAM" id="SSF46955">
    <property type="entry name" value="Putative DNA-binding domain"/>
    <property type="match status" value="1"/>
</dbReference>